<gene>
    <name evidence="2" type="ORF">IscW_ISCW013203</name>
</gene>
<evidence type="ECO:0000313" key="4">
    <source>
        <dbReference type="Proteomes" id="UP000001555"/>
    </source>
</evidence>
<name>B7QDX2_IXOSC</name>
<dbReference type="EnsemblMetazoa" id="ISCW013203-RA">
    <property type="protein sequence ID" value="ISCW013203-PA"/>
    <property type="gene ID" value="ISCW013203"/>
</dbReference>
<evidence type="ECO:0000313" key="3">
    <source>
        <dbReference type="EnsemblMetazoa" id="ISCW013203-PA"/>
    </source>
</evidence>
<sequence length="74" mass="8416">MKELCGRRMEPGAACDDMRGYCDVFRKCRRIDTQGPLSMLHDLVFGHMGLRNVLVVRPYLYSLPLSLLPTSSNN</sequence>
<dbReference type="Pfam" id="PF21299">
    <property type="entry name" value="ADAM10_Cys-rich"/>
    <property type="match status" value="1"/>
</dbReference>
<organism>
    <name type="scientific">Ixodes scapularis</name>
    <name type="common">Black-legged tick</name>
    <name type="synonym">Deer tick</name>
    <dbReference type="NCBI Taxonomy" id="6945"/>
    <lineage>
        <taxon>Eukaryota</taxon>
        <taxon>Metazoa</taxon>
        <taxon>Ecdysozoa</taxon>
        <taxon>Arthropoda</taxon>
        <taxon>Chelicerata</taxon>
        <taxon>Arachnida</taxon>
        <taxon>Acari</taxon>
        <taxon>Parasitiformes</taxon>
        <taxon>Ixodida</taxon>
        <taxon>Ixodoidea</taxon>
        <taxon>Ixodidae</taxon>
        <taxon>Ixodinae</taxon>
        <taxon>Ixodes</taxon>
    </lineage>
</organism>
<dbReference type="VEuPathDB" id="VectorBase:ISCI013203"/>
<dbReference type="EMBL" id="ABJB010109260">
    <property type="status" value="NOT_ANNOTATED_CDS"/>
    <property type="molecule type" value="Genomic_DNA"/>
</dbReference>
<feature type="domain" description="ADAM10 cysteine-rich" evidence="1">
    <location>
        <begin position="8"/>
        <end position="29"/>
    </location>
</feature>
<reference evidence="3" key="2">
    <citation type="submission" date="2020-05" db="UniProtKB">
        <authorList>
            <consortium name="EnsemblMetazoa"/>
        </authorList>
    </citation>
    <scope>IDENTIFICATION</scope>
    <source>
        <strain evidence="3">wikel</strain>
    </source>
</reference>
<dbReference type="AlphaFoldDB" id="B7QDX2"/>
<keyword evidence="4" id="KW-1185">Reference proteome</keyword>
<dbReference type="EMBL" id="DS916793">
    <property type="protein sequence ID" value="EEC17044.1"/>
    <property type="molecule type" value="Genomic_DNA"/>
</dbReference>
<evidence type="ECO:0000313" key="2">
    <source>
        <dbReference type="EMBL" id="EEC17044.1"/>
    </source>
</evidence>
<dbReference type="InterPro" id="IPR049038">
    <property type="entry name" value="ADAM10_Cys-rich"/>
</dbReference>
<accession>B7QDX2</accession>
<reference evidence="2 4" key="1">
    <citation type="submission" date="2008-03" db="EMBL/GenBank/DDBJ databases">
        <title>Annotation of Ixodes scapularis.</title>
        <authorList>
            <consortium name="Ixodes scapularis Genome Project Consortium"/>
            <person name="Caler E."/>
            <person name="Hannick L.I."/>
            <person name="Bidwell S."/>
            <person name="Joardar V."/>
            <person name="Thiagarajan M."/>
            <person name="Amedeo P."/>
            <person name="Galinsky K.J."/>
            <person name="Schobel S."/>
            <person name="Inman J."/>
            <person name="Hostetler J."/>
            <person name="Miller J."/>
            <person name="Hammond M."/>
            <person name="Megy K."/>
            <person name="Lawson D."/>
            <person name="Kodira C."/>
            <person name="Sutton G."/>
            <person name="Meyer J."/>
            <person name="Hill C.A."/>
            <person name="Birren B."/>
            <person name="Nene V."/>
            <person name="Collins F."/>
            <person name="Alarcon-Chaidez F."/>
            <person name="Wikel S."/>
            <person name="Strausberg R."/>
        </authorList>
    </citation>
    <scope>NUCLEOTIDE SEQUENCE [LARGE SCALE GENOMIC DNA]</scope>
    <source>
        <strain evidence="4">Wikel</strain>
        <strain evidence="2">Wikel colony</strain>
    </source>
</reference>
<protein>
    <recommendedName>
        <fullName evidence="1">ADAM10 cysteine-rich domain-containing protein</fullName>
    </recommendedName>
</protein>
<evidence type="ECO:0000259" key="1">
    <source>
        <dbReference type="Pfam" id="PF21299"/>
    </source>
</evidence>
<dbReference type="VEuPathDB" id="VectorBase:ISCW013203"/>
<dbReference type="Proteomes" id="UP000001555">
    <property type="component" value="Unassembled WGS sequence"/>
</dbReference>
<dbReference type="InParanoid" id="B7QDX2"/>
<proteinExistence type="predicted"/>
<dbReference type="PaxDb" id="6945-B7QDX2"/>
<dbReference type="HOGENOM" id="CLU_2690597_0_0_1"/>